<reference evidence="2" key="1">
    <citation type="journal article" date="2019" name="bioRxiv">
        <title>The Genome of the Zebra Mussel, Dreissena polymorpha: A Resource for Invasive Species Research.</title>
        <authorList>
            <person name="McCartney M.A."/>
            <person name="Auch B."/>
            <person name="Kono T."/>
            <person name="Mallez S."/>
            <person name="Zhang Y."/>
            <person name="Obille A."/>
            <person name="Becker A."/>
            <person name="Abrahante J.E."/>
            <person name="Garbe J."/>
            <person name="Badalamenti J.P."/>
            <person name="Herman A."/>
            <person name="Mangelson H."/>
            <person name="Liachko I."/>
            <person name="Sullivan S."/>
            <person name="Sone E.D."/>
            <person name="Koren S."/>
            <person name="Silverstein K.A.T."/>
            <person name="Beckman K.B."/>
            <person name="Gohl D.M."/>
        </authorList>
    </citation>
    <scope>NUCLEOTIDE SEQUENCE</scope>
    <source>
        <strain evidence="2">Duluth1</strain>
        <tissue evidence="2">Whole animal</tissue>
    </source>
</reference>
<comment type="caution">
    <text evidence="2">The sequence shown here is derived from an EMBL/GenBank/DDBJ whole genome shotgun (WGS) entry which is preliminary data.</text>
</comment>
<evidence type="ECO:0000313" key="2">
    <source>
        <dbReference type="EMBL" id="KAH3775280.1"/>
    </source>
</evidence>
<accession>A0A9D4IIA5</accession>
<proteinExistence type="predicted"/>
<gene>
    <name evidence="2" type="ORF">DPMN_176681</name>
</gene>
<dbReference type="AlphaFoldDB" id="A0A9D4IIA5"/>
<dbReference type="Proteomes" id="UP000828390">
    <property type="component" value="Unassembled WGS sequence"/>
</dbReference>
<organism evidence="2 3">
    <name type="scientific">Dreissena polymorpha</name>
    <name type="common">Zebra mussel</name>
    <name type="synonym">Mytilus polymorpha</name>
    <dbReference type="NCBI Taxonomy" id="45954"/>
    <lineage>
        <taxon>Eukaryota</taxon>
        <taxon>Metazoa</taxon>
        <taxon>Spiralia</taxon>
        <taxon>Lophotrochozoa</taxon>
        <taxon>Mollusca</taxon>
        <taxon>Bivalvia</taxon>
        <taxon>Autobranchia</taxon>
        <taxon>Heteroconchia</taxon>
        <taxon>Euheterodonta</taxon>
        <taxon>Imparidentia</taxon>
        <taxon>Neoheterodontei</taxon>
        <taxon>Myida</taxon>
        <taxon>Dreissenoidea</taxon>
        <taxon>Dreissenidae</taxon>
        <taxon>Dreissena</taxon>
    </lineage>
</organism>
<name>A0A9D4IIA5_DREPO</name>
<keyword evidence="3" id="KW-1185">Reference proteome</keyword>
<evidence type="ECO:0000256" key="1">
    <source>
        <dbReference type="SAM" id="MobiDB-lite"/>
    </source>
</evidence>
<evidence type="ECO:0000313" key="3">
    <source>
        <dbReference type="Proteomes" id="UP000828390"/>
    </source>
</evidence>
<protein>
    <submittedName>
        <fullName evidence="2">Uncharacterized protein</fullName>
    </submittedName>
</protein>
<reference evidence="2" key="2">
    <citation type="submission" date="2020-11" db="EMBL/GenBank/DDBJ databases">
        <authorList>
            <person name="McCartney M.A."/>
            <person name="Auch B."/>
            <person name="Kono T."/>
            <person name="Mallez S."/>
            <person name="Becker A."/>
            <person name="Gohl D.M."/>
            <person name="Silverstein K.A.T."/>
            <person name="Koren S."/>
            <person name="Bechman K.B."/>
            <person name="Herman A."/>
            <person name="Abrahante J.E."/>
            <person name="Garbe J."/>
        </authorList>
    </citation>
    <scope>NUCLEOTIDE SEQUENCE</scope>
    <source>
        <strain evidence="2">Duluth1</strain>
        <tissue evidence="2">Whole animal</tissue>
    </source>
</reference>
<feature type="region of interest" description="Disordered" evidence="1">
    <location>
        <begin position="1"/>
        <end position="49"/>
    </location>
</feature>
<sequence>MFNTSGINRESPGITGNDRRGTGNNRDGNGNNRDGTIAPPGPIQTPEELRQRPVDDISKAAMLTQYFASQCSIDESNHELPTMHHTNANSLQSINVTQEEIIDSIKCLKVGKASGPDEIDNPHIHLFADDTSLFMVVNSPNETAAVLQSDIDKISSWANKWLAIVPTSQWTTAALMDFLDEKQQHCRHHYSAKFRHSQTSCAIVRI</sequence>
<dbReference type="EMBL" id="JAIWYP010000009">
    <property type="protein sequence ID" value="KAH3775280.1"/>
    <property type="molecule type" value="Genomic_DNA"/>
</dbReference>
<feature type="compositionally biased region" description="Low complexity" evidence="1">
    <location>
        <begin position="22"/>
        <end position="36"/>
    </location>
</feature>